<dbReference type="Proteomes" id="UP000663929">
    <property type="component" value="Chromosome"/>
</dbReference>
<dbReference type="RefSeq" id="WP_237377646.1">
    <property type="nucleotide sequence ID" value="NZ_CP071793.1"/>
</dbReference>
<dbReference type="PANTHER" id="PTHR42820">
    <property type="entry name" value="SHORT-CHAIN DEHYDROGENASE REDUCTASE"/>
    <property type="match status" value="1"/>
</dbReference>
<comment type="similarity">
    <text evidence="1">Belongs to the short-chain dehydrogenases/reductases (SDR) family.</text>
</comment>
<keyword evidence="3" id="KW-1185">Reference proteome</keyword>
<reference evidence="2" key="1">
    <citation type="submission" date="2021-03" db="EMBL/GenBank/DDBJ databases">
        <title>Acanthopleuribacteraceae sp. M133.</title>
        <authorList>
            <person name="Wang G."/>
        </authorList>
    </citation>
    <scope>NUCLEOTIDE SEQUENCE</scope>
    <source>
        <strain evidence="2">M133</strain>
    </source>
</reference>
<proteinExistence type="inferred from homology"/>
<dbReference type="SUPFAM" id="SSF51735">
    <property type="entry name" value="NAD(P)-binding Rossmann-fold domains"/>
    <property type="match status" value="1"/>
</dbReference>
<dbReference type="Gene3D" id="3.40.50.720">
    <property type="entry name" value="NAD(P)-binding Rossmann-like Domain"/>
    <property type="match status" value="1"/>
</dbReference>
<dbReference type="CDD" id="cd05233">
    <property type="entry name" value="SDR_c"/>
    <property type="match status" value="1"/>
</dbReference>
<accession>A0A8A4TFL2</accession>
<dbReference type="EMBL" id="CP071793">
    <property type="protein sequence ID" value="QTD47982.1"/>
    <property type="molecule type" value="Genomic_DNA"/>
</dbReference>
<protein>
    <submittedName>
        <fullName evidence="2">SDR family oxidoreductase</fullName>
    </submittedName>
</protein>
<dbReference type="PANTHER" id="PTHR42820:SF1">
    <property type="entry name" value="SHORT-CHAIN DEHYDROGENASE_REDUCTASE FAMILY PROTEIN"/>
    <property type="match status" value="1"/>
</dbReference>
<dbReference type="PRINTS" id="PR00080">
    <property type="entry name" value="SDRFAMILY"/>
</dbReference>
<gene>
    <name evidence="2" type="ORF">J3U87_20540</name>
</gene>
<dbReference type="InterPro" id="IPR002347">
    <property type="entry name" value="SDR_fam"/>
</dbReference>
<dbReference type="AlphaFoldDB" id="A0A8A4TFL2"/>
<name>A0A8A4TFL2_SULCO</name>
<evidence type="ECO:0000313" key="3">
    <source>
        <dbReference type="Proteomes" id="UP000663929"/>
    </source>
</evidence>
<dbReference type="KEGG" id="scor:J3U87_20540"/>
<dbReference type="NCBIfam" id="NF005559">
    <property type="entry name" value="PRK07231.1"/>
    <property type="match status" value="1"/>
</dbReference>
<dbReference type="InterPro" id="IPR036291">
    <property type="entry name" value="NAD(P)-bd_dom_sf"/>
</dbReference>
<dbReference type="FunFam" id="3.40.50.720:FF:000084">
    <property type="entry name" value="Short-chain dehydrogenase reductase"/>
    <property type="match status" value="1"/>
</dbReference>
<organism evidence="2 3">
    <name type="scientific">Sulfidibacter corallicola</name>
    <dbReference type="NCBI Taxonomy" id="2818388"/>
    <lineage>
        <taxon>Bacteria</taxon>
        <taxon>Pseudomonadati</taxon>
        <taxon>Acidobacteriota</taxon>
        <taxon>Holophagae</taxon>
        <taxon>Acanthopleuribacterales</taxon>
        <taxon>Acanthopleuribacteraceae</taxon>
        <taxon>Sulfidibacter</taxon>
    </lineage>
</organism>
<sequence>MTTRYQGKTVLITGGANGIGRAAALSFAAEGAQVVIGDIATKAGEATIRDICDAGGKAHFFQTDVAQAIEVDRLIEKTLALCDRIDCAFNNAGISGKRAMPLAHIREDEWDRIMEINVKGIWLCMRRQIPIMVRQGQGAIVNTASFLGLTGTAIGLSSYVASKHAVVGLTRAAASEYARKGVRINSVCPGFVETPMVNSILSFPAMREKIERMHALGRLGSAQEVVNAVLWLCSAEASFVTGHDMVVDGGCTAKSAS</sequence>
<evidence type="ECO:0000256" key="1">
    <source>
        <dbReference type="ARBA" id="ARBA00006484"/>
    </source>
</evidence>
<dbReference type="Pfam" id="PF13561">
    <property type="entry name" value="adh_short_C2"/>
    <property type="match status" value="1"/>
</dbReference>
<dbReference type="PRINTS" id="PR00081">
    <property type="entry name" value="GDHRDH"/>
</dbReference>
<evidence type="ECO:0000313" key="2">
    <source>
        <dbReference type="EMBL" id="QTD47982.1"/>
    </source>
</evidence>